<dbReference type="Pfam" id="PF06327">
    <property type="entry name" value="Adcy_cons_dom"/>
    <property type="match status" value="1"/>
</dbReference>
<evidence type="ECO:0000256" key="11">
    <source>
        <dbReference type="ARBA" id="ARBA00022998"/>
    </source>
</evidence>
<evidence type="ECO:0000256" key="4">
    <source>
        <dbReference type="ARBA" id="ARBA00012201"/>
    </source>
</evidence>
<evidence type="ECO:0000256" key="8">
    <source>
        <dbReference type="ARBA" id="ARBA00022840"/>
    </source>
</evidence>
<proteinExistence type="inferred from homology"/>
<evidence type="ECO:0000256" key="15">
    <source>
        <dbReference type="SAM" id="Phobius"/>
    </source>
</evidence>
<evidence type="ECO:0000256" key="3">
    <source>
        <dbReference type="ARBA" id="ARBA00004141"/>
    </source>
</evidence>
<evidence type="ECO:0000256" key="9">
    <source>
        <dbReference type="ARBA" id="ARBA00022842"/>
    </source>
</evidence>
<dbReference type="InterPro" id="IPR018297">
    <property type="entry name" value="A/G_cyclase_CS"/>
</dbReference>
<dbReference type="PROSITE" id="PS50125">
    <property type="entry name" value="GUANYLATE_CYCLASE_2"/>
    <property type="match status" value="2"/>
</dbReference>
<evidence type="ECO:0000256" key="1">
    <source>
        <dbReference type="ARBA" id="ARBA00001593"/>
    </source>
</evidence>
<keyword evidence="11" id="KW-0115">cAMP biosynthesis</keyword>
<evidence type="ECO:0000256" key="5">
    <source>
        <dbReference type="ARBA" id="ARBA00022692"/>
    </source>
</evidence>
<keyword evidence="8" id="KW-0067">ATP-binding</keyword>
<evidence type="ECO:0000256" key="2">
    <source>
        <dbReference type="ARBA" id="ARBA00001946"/>
    </source>
</evidence>
<evidence type="ECO:0000256" key="6">
    <source>
        <dbReference type="ARBA" id="ARBA00022723"/>
    </source>
</evidence>
<dbReference type="EMBL" id="GECU01034646">
    <property type="protein sequence ID" value="JAS73060.1"/>
    <property type="molecule type" value="Transcribed_RNA"/>
</dbReference>
<dbReference type="GO" id="GO:0005886">
    <property type="term" value="C:plasma membrane"/>
    <property type="evidence" value="ECO:0007669"/>
    <property type="project" value="InterPro"/>
</dbReference>
<evidence type="ECO:0000256" key="12">
    <source>
        <dbReference type="ARBA" id="ARBA00023136"/>
    </source>
</evidence>
<evidence type="ECO:0000256" key="13">
    <source>
        <dbReference type="ARBA" id="ARBA00023239"/>
    </source>
</evidence>
<dbReference type="InterPro" id="IPR029787">
    <property type="entry name" value="Nucleotide_cyclase"/>
</dbReference>
<dbReference type="GO" id="GO:0004016">
    <property type="term" value="F:adenylate cyclase activity"/>
    <property type="evidence" value="ECO:0007669"/>
    <property type="project" value="UniProtKB-EC"/>
</dbReference>
<dbReference type="EC" id="4.6.1.1" evidence="4"/>
<feature type="domain" description="Guanylate cyclase" evidence="16">
    <location>
        <begin position="561"/>
        <end position="694"/>
    </location>
</feature>
<dbReference type="GO" id="GO:0005524">
    <property type="term" value="F:ATP binding"/>
    <property type="evidence" value="ECO:0007669"/>
    <property type="project" value="UniProtKB-KW"/>
</dbReference>
<keyword evidence="7" id="KW-0547">Nucleotide-binding</keyword>
<feature type="transmembrane region" description="Helical" evidence="15">
    <location>
        <begin position="444"/>
        <end position="463"/>
    </location>
</feature>
<dbReference type="CDD" id="cd07302">
    <property type="entry name" value="CHD"/>
    <property type="match status" value="2"/>
</dbReference>
<comment type="subcellular location">
    <subcellularLocation>
        <location evidence="3">Membrane</location>
        <topology evidence="3">Multi-pass membrane protein</topology>
    </subcellularLocation>
</comment>
<dbReference type="PANTHER" id="PTHR45627:SF23">
    <property type="entry name" value="AT30656P-RELATED"/>
    <property type="match status" value="1"/>
</dbReference>
<feature type="transmembrane region" description="Helical" evidence="15">
    <location>
        <begin position="420"/>
        <end position="437"/>
    </location>
</feature>
<evidence type="ECO:0000256" key="14">
    <source>
        <dbReference type="RuleBase" id="RU000405"/>
    </source>
</evidence>
<keyword evidence="13 14" id="KW-0456">Lyase</keyword>
<feature type="non-terminal residue" evidence="17">
    <location>
        <position position="704"/>
    </location>
</feature>
<comment type="catalytic activity">
    <reaction evidence="1">
        <text>ATP = 3',5'-cyclic AMP + diphosphate</text>
        <dbReference type="Rhea" id="RHEA:15389"/>
        <dbReference type="ChEBI" id="CHEBI:30616"/>
        <dbReference type="ChEBI" id="CHEBI:33019"/>
        <dbReference type="ChEBI" id="CHEBI:58165"/>
        <dbReference type="EC" id="4.6.1.1"/>
    </reaction>
</comment>
<evidence type="ECO:0000256" key="7">
    <source>
        <dbReference type="ARBA" id="ARBA00022741"/>
    </source>
</evidence>
<dbReference type="Gene3D" id="3.30.70.1230">
    <property type="entry name" value="Nucleotide cyclase"/>
    <property type="match status" value="2"/>
</dbReference>
<dbReference type="GO" id="GO:0035556">
    <property type="term" value="P:intracellular signal transduction"/>
    <property type="evidence" value="ECO:0007669"/>
    <property type="project" value="InterPro"/>
</dbReference>
<keyword evidence="6" id="KW-0479">Metal-binding</keyword>
<dbReference type="SUPFAM" id="SSF55073">
    <property type="entry name" value="Nucleotide cyclase"/>
    <property type="match status" value="2"/>
</dbReference>
<feature type="transmembrane region" description="Helical" evidence="15">
    <location>
        <begin position="312"/>
        <end position="333"/>
    </location>
</feature>
<gene>
    <name evidence="17" type="ORF">g.54006</name>
</gene>
<comment type="similarity">
    <text evidence="14">Belongs to the adenylyl cyclase class-4/guanylyl cyclase family.</text>
</comment>
<keyword evidence="5 15" id="KW-0812">Transmembrane</keyword>
<dbReference type="PROSITE" id="PS00452">
    <property type="entry name" value="GUANYLATE_CYCLASE_1"/>
    <property type="match status" value="2"/>
</dbReference>
<keyword evidence="9" id="KW-0460">Magnesium</keyword>
<name>A0A1B6HEE2_9HEMI</name>
<keyword evidence="10 15" id="KW-1133">Transmembrane helix</keyword>
<sequence>QSLIYIKSYDPVSIIFADIRGFTAMADRSTAQRVVELLNELFCRFDRLAAKNRCLRIKLLGDCYHAVSGLPIPTPNHADYCVILGLEIIDTMHKVREKFASDVGIRVGIHSGQVNCGVLGLKKWQFDVWSKDVTLANYMESGGMDGLVHISEATKNYLSDPSCYICEPAYGGDREPALRSINTYFVTASTPEEGLENKPSIGLLTRNENEELFNLYHALGTANVLFSPMTAKEKSIEKEVMATMNSSINSRSIRRLKKINCKPIVLTFRNKHLEREYNNEPDQMLQIYFFTATLVYFIITIVQFILIPIDQTLIICSIVGFVWTTLVTGLVMLSNCQESSPCRMIVCLSVNICSDRRKAQLLAIITLMIIYVAIVLPVVTLDCSENEYLRERAVHLVDPKIHKAFREKCPSWYMSYMEYTLLYTMMIMALTGAFQIITFTCKAFVMLFMVSCYIILFFTAPTFKKVWNAKSTDYYKYYLMLIVLVSLMLLIVIHSQQSEIIQRLDFIWKRQANDEKEEVQKMQKINQKLIENILPAHVAKIYLEKDYQHSDLYHETCESACIMFASITNFYFTSDASENITVLNKIITDFDLILNEPQFRSIEKIKSTGAVYIAASGLSPSTRYGSETDHVVQMAVYALRLKLHVRDVLNKKLGTKFIIQIGMQVGPVIAGVIGASMPQYDIWGNTVNVASRMDSTGLPNHTQV</sequence>
<feature type="non-terminal residue" evidence="17">
    <location>
        <position position="1"/>
    </location>
</feature>
<reference evidence="17" key="1">
    <citation type="submission" date="2015-11" db="EMBL/GenBank/DDBJ databases">
        <title>De novo transcriptome assembly of four potential Pierce s Disease insect vectors from Arizona vineyards.</title>
        <authorList>
            <person name="Tassone E.E."/>
        </authorList>
    </citation>
    <scope>NUCLEOTIDE SEQUENCE</scope>
</reference>
<feature type="transmembrane region" description="Helical" evidence="15">
    <location>
        <begin position="475"/>
        <end position="493"/>
    </location>
</feature>
<feature type="domain" description="Guanylate cyclase" evidence="16">
    <location>
        <begin position="13"/>
        <end position="140"/>
    </location>
</feature>
<feature type="transmembrane region" description="Helical" evidence="15">
    <location>
        <begin position="285"/>
        <end position="306"/>
    </location>
</feature>
<feature type="transmembrane region" description="Helical" evidence="15">
    <location>
        <begin position="361"/>
        <end position="381"/>
    </location>
</feature>
<dbReference type="GO" id="GO:0046872">
    <property type="term" value="F:metal ion binding"/>
    <property type="evidence" value="ECO:0007669"/>
    <property type="project" value="UniProtKB-KW"/>
</dbReference>
<dbReference type="InterPro" id="IPR009398">
    <property type="entry name" value="Adcy_conserved_dom"/>
</dbReference>
<dbReference type="GO" id="GO:0007189">
    <property type="term" value="P:adenylate cyclase-activating G protein-coupled receptor signaling pathway"/>
    <property type="evidence" value="ECO:0007669"/>
    <property type="project" value="TreeGrafter"/>
</dbReference>
<comment type="cofactor">
    <cofactor evidence="2">
        <name>Mg(2+)</name>
        <dbReference type="ChEBI" id="CHEBI:18420"/>
    </cofactor>
</comment>
<protein>
    <recommendedName>
        <fullName evidence="4">adenylate cyclase</fullName>
        <ecNumber evidence="4">4.6.1.1</ecNumber>
    </recommendedName>
</protein>
<dbReference type="AlphaFoldDB" id="A0A1B6HEE2"/>
<dbReference type="PANTHER" id="PTHR45627">
    <property type="entry name" value="ADENYLATE CYCLASE TYPE 1"/>
    <property type="match status" value="1"/>
</dbReference>
<dbReference type="Pfam" id="PF00211">
    <property type="entry name" value="Guanylate_cyc"/>
    <property type="match status" value="2"/>
</dbReference>
<evidence type="ECO:0000256" key="10">
    <source>
        <dbReference type="ARBA" id="ARBA00022989"/>
    </source>
</evidence>
<evidence type="ECO:0000313" key="17">
    <source>
        <dbReference type="EMBL" id="JAS73060.1"/>
    </source>
</evidence>
<dbReference type="SMART" id="SM00044">
    <property type="entry name" value="CYCc"/>
    <property type="match status" value="2"/>
</dbReference>
<accession>A0A1B6HEE2</accession>
<organism evidence="17">
    <name type="scientific">Homalodisca liturata</name>
    <dbReference type="NCBI Taxonomy" id="320908"/>
    <lineage>
        <taxon>Eukaryota</taxon>
        <taxon>Metazoa</taxon>
        <taxon>Ecdysozoa</taxon>
        <taxon>Arthropoda</taxon>
        <taxon>Hexapoda</taxon>
        <taxon>Insecta</taxon>
        <taxon>Pterygota</taxon>
        <taxon>Neoptera</taxon>
        <taxon>Paraneoptera</taxon>
        <taxon>Hemiptera</taxon>
        <taxon>Auchenorrhyncha</taxon>
        <taxon>Membracoidea</taxon>
        <taxon>Cicadellidae</taxon>
        <taxon>Cicadellinae</taxon>
        <taxon>Proconiini</taxon>
        <taxon>Homalodisca</taxon>
    </lineage>
</organism>
<keyword evidence="12 15" id="KW-0472">Membrane</keyword>
<evidence type="ECO:0000259" key="16">
    <source>
        <dbReference type="PROSITE" id="PS50125"/>
    </source>
</evidence>
<dbReference type="GO" id="GO:0006171">
    <property type="term" value="P:cAMP biosynthetic process"/>
    <property type="evidence" value="ECO:0007669"/>
    <property type="project" value="UniProtKB-KW"/>
</dbReference>
<dbReference type="InterPro" id="IPR001054">
    <property type="entry name" value="A/G_cyclase"/>
</dbReference>